<dbReference type="GO" id="GO:0034198">
    <property type="term" value="P:cellular response to amino acid starvation"/>
    <property type="evidence" value="ECO:0007669"/>
    <property type="project" value="TreeGrafter"/>
</dbReference>
<dbReference type="OMA" id="KYATQRG"/>
<dbReference type="Pfam" id="PF23271">
    <property type="entry name" value="HEAT_GCN1"/>
    <property type="match status" value="1"/>
</dbReference>
<dbReference type="SMART" id="SM01349">
    <property type="entry name" value="TOG"/>
    <property type="match status" value="2"/>
</dbReference>
<dbReference type="FunFam" id="1.25.10.10:FF:000162">
    <property type="entry name" value="GCN1, eIF2 alpha kinase activator homolog"/>
    <property type="match status" value="1"/>
</dbReference>
<reference evidence="8" key="2">
    <citation type="submission" date="2018-07" db="EMBL/GenBank/DDBJ databases">
        <authorList>
            <person name="Quirk P.G."/>
            <person name="Krulwich T.A."/>
        </authorList>
    </citation>
    <scope>NUCLEOTIDE SEQUENCE</scope>
</reference>
<dbReference type="PANTHER" id="PTHR23346:SF7">
    <property type="entry name" value="STALLED RIBOSOME SENSOR GCN1"/>
    <property type="match status" value="1"/>
</dbReference>
<dbReference type="FunFam" id="1.25.10.10:FF:000096">
    <property type="entry name" value="eIF-2-alpha kinase activator gcn1"/>
    <property type="match status" value="1"/>
</dbReference>
<feature type="domain" description="TOG" evidence="6">
    <location>
        <begin position="1288"/>
        <end position="1522"/>
    </location>
</feature>
<dbReference type="InterPro" id="IPR016024">
    <property type="entry name" value="ARM-type_fold"/>
</dbReference>
<evidence type="ECO:0000313" key="8">
    <source>
        <dbReference type="EMBL" id="SSX24770.1"/>
    </source>
</evidence>
<dbReference type="SUPFAM" id="SSF48371">
    <property type="entry name" value="ARM repeat"/>
    <property type="match status" value="3"/>
</dbReference>
<name>A0A336KHK8_CULSO</name>
<evidence type="ECO:0000256" key="2">
    <source>
        <dbReference type="ARBA" id="ARBA00022553"/>
    </source>
</evidence>
<keyword evidence="2" id="KW-0597">Phosphoprotein</keyword>
<evidence type="ECO:0000259" key="6">
    <source>
        <dbReference type="SMART" id="SM01349"/>
    </source>
</evidence>
<evidence type="ECO:0000256" key="5">
    <source>
        <dbReference type="SAM" id="MobiDB-lite"/>
    </source>
</evidence>
<feature type="compositionally biased region" description="Basic and acidic residues" evidence="5">
    <location>
        <begin position="810"/>
        <end position="819"/>
    </location>
</feature>
<dbReference type="EMBL" id="UFQS01000496">
    <property type="protein sequence ID" value="SSX04406.1"/>
    <property type="molecule type" value="Genomic_DNA"/>
</dbReference>
<evidence type="ECO:0000256" key="3">
    <source>
        <dbReference type="ARBA" id="ARBA00022737"/>
    </source>
</evidence>
<dbReference type="PANTHER" id="PTHR23346">
    <property type="entry name" value="TRANSLATIONAL ACTIVATOR GCN1-RELATED"/>
    <property type="match status" value="1"/>
</dbReference>
<evidence type="ECO:0000256" key="4">
    <source>
        <dbReference type="PROSITE-ProRule" id="PRU00103"/>
    </source>
</evidence>
<dbReference type="Pfam" id="PF24984">
    <property type="entry name" value="HEAT_EF3_GNC1"/>
    <property type="match status" value="1"/>
</dbReference>
<dbReference type="Pfam" id="PF02985">
    <property type="entry name" value="HEAT"/>
    <property type="match status" value="1"/>
</dbReference>
<feature type="repeat" description="HEAT" evidence="4">
    <location>
        <begin position="1463"/>
        <end position="1500"/>
    </location>
</feature>
<evidence type="ECO:0000313" key="7">
    <source>
        <dbReference type="EMBL" id="SSX04406.1"/>
    </source>
</evidence>
<dbReference type="InterPro" id="IPR011989">
    <property type="entry name" value="ARM-like"/>
</dbReference>
<dbReference type="EMBL" id="UFQT01000496">
    <property type="protein sequence ID" value="SSX24770.1"/>
    <property type="molecule type" value="Genomic_DNA"/>
</dbReference>
<gene>
    <name evidence="7" type="primary">CSON011396</name>
</gene>
<evidence type="ECO:0000256" key="1">
    <source>
        <dbReference type="ARBA" id="ARBA00007366"/>
    </source>
</evidence>
<feature type="repeat" description="HEAT" evidence="4">
    <location>
        <begin position="1582"/>
        <end position="1620"/>
    </location>
</feature>
<dbReference type="InterPro" id="IPR034085">
    <property type="entry name" value="TOG"/>
</dbReference>
<dbReference type="InterPro" id="IPR021133">
    <property type="entry name" value="HEAT_type_2"/>
</dbReference>
<dbReference type="Pfam" id="PF24987">
    <property type="entry name" value="HEAT_EF3_N"/>
    <property type="match status" value="2"/>
</dbReference>
<dbReference type="InterPro" id="IPR057546">
    <property type="entry name" value="HEAT_GCN1"/>
</dbReference>
<keyword evidence="3" id="KW-0677">Repeat</keyword>
<feature type="repeat" description="HEAT" evidence="4">
    <location>
        <begin position="1930"/>
        <end position="1967"/>
    </location>
</feature>
<proteinExistence type="inferred from homology"/>
<dbReference type="InterPro" id="IPR056810">
    <property type="entry name" value="GNC1-like_N"/>
</dbReference>
<organism evidence="7">
    <name type="scientific">Culicoides sonorensis</name>
    <name type="common">Biting midge</name>
    <dbReference type="NCBI Taxonomy" id="179676"/>
    <lineage>
        <taxon>Eukaryota</taxon>
        <taxon>Metazoa</taxon>
        <taxon>Ecdysozoa</taxon>
        <taxon>Arthropoda</taxon>
        <taxon>Hexapoda</taxon>
        <taxon>Insecta</taxon>
        <taxon>Pterygota</taxon>
        <taxon>Neoptera</taxon>
        <taxon>Endopterygota</taxon>
        <taxon>Diptera</taxon>
        <taxon>Nematocera</taxon>
        <taxon>Chironomoidea</taxon>
        <taxon>Ceratopogonidae</taxon>
        <taxon>Ceratopogoninae</taxon>
        <taxon>Culicoides</taxon>
        <taxon>Monoculicoides</taxon>
    </lineage>
</organism>
<dbReference type="VEuPathDB" id="VectorBase:CSON011396"/>
<dbReference type="FunFam" id="1.25.10.10:FF:000090">
    <property type="entry name" value="eIF-2-alpha kinase activator GCN1"/>
    <property type="match status" value="1"/>
</dbReference>
<dbReference type="Pfam" id="PF24993">
    <property type="entry name" value="GNC1_N"/>
    <property type="match status" value="1"/>
</dbReference>
<dbReference type="PROSITE" id="PS50077">
    <property type="entry name" value="HEAT_REPEAT"/>
    <property type="match status" value="3"/>
</dbReference>
<accession>A0A336KHK8</accession>
<dbReference type="Gene3D" id="1.25.10.10">
    <property type="entry name" value="Leucine-rich Repeat Variant"/>
    <property type="match status" value="7"/>
</dbReference>
<dbReference type="InterPro" id="IPR000357">
    <property type="entry name" value="HEAT"/>
</dbReference>
<dbReference type="Pfam" id="PF25801">
    <property type="entry name" value="HEAT_GCN1_C_2"/>
    <property type="match status" value="1"/>
</dbReference>
<reference evidence="7" key="1">
    <citation type="submission" date="2018-04" db="EMBL/GenBank/DDBJ databases">
        <authorList>
            <person name="Go L.Y."/>
            <person name="Mitchell J.A."/>
        </authorList>
    </citation>
    <scope>NUCLEOTIDE SEQUENCE</scope>
    <source>
        <tissue evidence="7">Whole organism</tissue>
    </source>
</reference>
<dbReference type="GO" id="GO:0019887">
    <property type="term" value="F:protein kinase regulator activity"/>
    <property type="evidence" value="ECO:0007669"/>
    <property type="project" value="TreeGrafter"/>
</dbReference>
<feature type="region of interest" description="Disordered" evidence="5">
    <location>
        <begin position="795"/>
        <end position="819"/>
    </location>
</feature>
<protein>
    <submittedName>
        <fullName evidence="7">CSON011396 protein</fullName>
    </submittedName>
</protein>
<sequence>MSEQELTQTLKEIANNVVNGEIGERAALFQSITGIVESEGATSTVIRTICKIIASTLTKYKDPFSQSLIKGLILTLLKHHPDSTVEHFNAVFKALVHKELPNAPPLKGAQAAVIALGWSVLIASHDKRDGPEFNKLKEFQIGLYQIAMACGNEKLWKISYDILNSLFSKIKNSKELYFEKLLQMEPGQPGVTLFLMAYLKFAQEDDNEPELLEKNKPKIIDHFIKSLVTVKTKPNQFHITACHLLLTSLTKDEFKSSVFPSLSRAMLRSPEIILQGVGAIVNELQLDISDCSMELGKTLIQNLYSKNDAARSEAVESLKCLANKCGEVSAIEWLVKQAFAVLNGSDGKITVAEYRINVLQGIGNLSQNKCPKEELTKILPTVSEHFVKALENEIQEKVLCHALEMFALWSVLFDDEIPPKIVTAFKKGLESKSQQIRISFLQWFLSCLQHGRLPSGVTFTADLVKLVEKAAQNVSQIPVVSEGLSAACINLITKDVSTDSSRNSLNIVLDMNKQVFVNEKFLVAVHGITPYYVALMCERLLLEHLDELKGSPTQLFKALIYCSNHTNPKVRELCMTLLKNIVQSSNGVKLANHLLEELTNFIQSVKIHVENTSSDEQSIPVQAFIDTILVITDIPNIHPVDAQQVSLSALLCCHVNEISHVQSKLWETITSRLGQDPKQVLLLNKSKVNDIVLEKYISNTMYENTVATISKICPSVILPTVVKQILEDFGKPEMTEVTDDEYFTFLTPDGELYDKSVLPDSEASVKTDHLKRENKAYSYKEQLEELQLRREIEEKKKKEGKWKPPQLTPKQKEAIKAQTDKENAIKSRLRALNTKIETAVSQLRGVSKGNGKQLSLHFAALLPSIIRMFKSPLAAPKLTKLYYDLHETCFVDDWSALGGSIAIATIKLHNPKCDLKEEWNNLELKEFISETLEDLYGETVELMTDEDNDKEQAECMFESPAFCYAFDFLKSSLSSKYLETEESHLIKGIQIISLHAQTRASSEGDKQEIECLLQALQHNLDSVRDAALRGLTAMVNVLPRIEDDYDFGLKLIRRVWVARFDVNEENIDLADTLWTNAKFEVPIVLTDELLKDVIHPEPCIQKAGASALVAVLKEDPSMVKSVLDQLLEIYTEKLTMIPAVLDQFDREIEPARDPWGPRRGVATAICQISQFFDLDTVESVMQFMVDTGLRDREETVQKEMLTASLAVVDFHGKECIGHLLPVFEAFLDKTPNSSSYDNIRMSVVIIMGSLARHLDKDDEKIQPIVQKLLSALSTPSQQVQEAVANCLPYLIPSMKDQANAVVKKLLNQLVKAEKYGERRGAAYGLAGIVKGLGILSLKQLDIMKKLTNYIQDKKSYKSREGALFAFEMLCCTLGRLFEPYIVHVLPHLLQCFGDSSQFVRQAADDTAKVVMGKLSAHGVKLVLPSLLKALDEDSWRTKTASAELLGAMAYCAPKQLSSCLPSIVPKLMEVLSDSHIKVQEAGADALKVIGSVIKNPEIQAIVPVLLRALEDPSNKTQKCLQSLLDLRFIHFVDAPSLALIMPVVERAFMDRSTETRKMAAQIIGNMYSLTDQKDLAPYLPNIIPGLKASLLDPVPEVRSVSARALGAMVKGMGESSFEDLLPWLMQTLTSESSSVDRSGAAQGLSEVVGGLGVEKLHKLMPEIIATAERTDIAPHVKDGYIMMFIYMPSAFPNDFTPYIGQIINPILKALADENEYVRDTALKAGQRIVNLYAESAITLLLPELEKGLFDDNWRIRYSSVQLLGDLLYRISGVSGKMTTETASEDDNFGTEQSHKAIIRALGTERRNRVLAGLYMGRSDVSLMVRQAALHVWKVVVTNTPRTLREILPTLFGLLLGCLASKSYDKRQVAARTLGDLVRKLGERVLPEIIPILERGLNSDQADQRQGVCIGLSEIMASTSRDMVLTFTDSLVPTVRKALSDPLPEVRQAAAKTFDSLHSTVGSRALDDILPSMLNSLSDPDPIVAECTLDGLRQVMAIKSRVVLPYLIPQLTSQPVNTKALSILASVAGEALTKYLPKILPALLSALAGAQGTPQESQELDYCQAVILSVSDEVGVRIVVDTLLDAAKLTDIAQKKAASQLLCAFCTHSPGDYSQYVPQMLRGLLRLLADEDRDVLQRSWDALNSVTKTLDSAQQIAHVSDVRQAVKFAASDIKNGELPGFCLPKGITPLLPVFREAILNGLPEEKENAAQGLGEVIQLTSPSSLQPSVVHITGPLIRILGDRFNAGVKAAVLETLAILLHKVGVMLKQFLPQLQTTFLKALHDPNRTVRMKAGIALAELVVIHPRPDPLFIEIHNGIKTVNTEDPTIKESMCQALRGLLTPSGDKLSEPLKRQIYQTLTTMLGLPEDVARSAASGCFGALLKYLSPEQLDDALINHILNEDYGEEWALRHGRSAALFVALKEAPTSVFTEKYQLKICKNIIGNINHERLQIATNAIRAGVYIFQYCLNEKQPIPVNLISPFVKSMNHQSHEVKQILAKTCIYLAKVVPAENMTPELLKALIPMLVNGTKEKNGYVKSNSEIALIEILGLRKGEEIYQKTVALLDAGARDSLNEVANKVLRKALHLPYIGKDEELDDTLLS</sequence>
<dbReference type="GO" id="GO:0005829">
    <property type="term" value="C:cytosol"/>
    <property type="evidence" value="ECO:0007669"/>
    <property type="project" value="TreeGrafter"/>
</dbReference>
<dbReference type="GO" id="GO:0006417">
    <property type="term" value="P:regulation of translation"/>
    <property type="evidence" value="ECO:0007669"/>
    <property type="project" value="TreeGrafter"/>
</dbReference>
<dbReference type="GO" id="GO:0000226">
    <property type="term" value="P:microtubule cytoskeleton organization"/>
    <property type="evidence" value="ECO:0007669"/>
    <property type="project" value="UniProtKB-ARBA"/>
</dbReference>
<comment type="similarity">
    <text evidence="1">Belongs to the GCN1 family.</text>
</comment>
<feature type="domain" description="TOG" evidence="6">
    <location>
        <begin position="1730"/>
        <end position="1997"/>
    </location>
</feature>